<keyword evidence="1" id="KW-1185">Reference proteome</keyword>
<sequence>MKLKNYFVFRISSRQQTDHYAIVYKASTLHERQLTTSLHSEQTYVTSQRISKQFQLSVASGFHLFYIISPLYLERDIDMCTSTVSTRCRTHYHAFYCPCGCGGIFRSKTKVSNTTLTTMASTLFTFAKNVLEKPTVRSRIPVAVNGCLRSTVRSHCPVVVIQRIHKPSRIPVATKALYGGGEGRNERGEIIVADPLWRMRGRRARKTPMPRSLLRSPWHPISYRHTSRSVADALEKTKLYGTAKLCSEFIHPSRTGRIMGSKSKKDMTKVAPSSKRRSAFTRFVLRIFGMG</sequence>
<dbReference type="Proteomes" id="UP000085678">
    <property type="component" value="Unplaced"/>
</dbReference>
<organism evidence="1 2">
    <name type="scientific">Lingula anatina</name>
    <name type="common">Brachiopod</name>
    <name type="synonym">Lingula unguis</name>
    <dbReference type="NCBI Taxonomy" id="7574"/>
    <lineage>
        <taxon>Eukaryota</taxon>
        <taxon>Metazoa</taxon>
        <taxon>Spiralia</taxon>
        <taxon>Lophotrochozoa</taxon>
        <taxon>Brachiopoda</taxon>
        <taxon>Linguliformea</taxon>
        <taxon>Lingulata</taxon>
        <taxon>Lingulida</taxon>
        <taxon>Linguloidea</taxon>
        <taxon>Lingulidae</taxon>
        <taxon>Lingula</taxon>
    </lineage>
</organism>
<evidence type="ECO:0000313" key="1">
    <source>
        <dbReference type="Proteomes" id="UP000085678"/>
    </source>
</evidence>
<dbReference type="KEGG" id="lak:106181127"/>
<dbReference type="GeneID" id="106181127"/>
<proteinExistence type="predicted"/>
<dbReference type="InParanoid" id="A0A1S3KEJ6"/>
<evidence type="ECO:0000313" key="2">
    <source>
        <dbReference type="RefSeq" id="XP_013420879.1"/>
    </source>
</evidence>
<name>A0A1S3KEJ6_LINAN</name>
<reference evidence="2" key="1">
    <citation type="submission" date="2025-08" db="UniProtKB">
        <authorList>
            <consortium name="RefSeq"/>
        </authorList>
    </citation>
    <scope>IDENTIFICATION</scope>
    <source>
        <tissue evidence="2">Gonads</tissue>
    </source>
</reference>
<protein>
    <submittedName>
        <fullName evidence="2">Uncharacterized protein LOC106181127</fullName>
    </submittedName>
</protein>
<accession>A0A1S3KEJ6</accession>
<dbReference type="RefSeq" id="XP_013420879.1">
    <property type="nucleotide sequence ID" value="XM_013565425.2"/>
</dbReference>
<dbReference type="AlphaFoldDB" id="A0A1S3KEJ6"/>
<gene>
    <name evidence="2" type="primary">LOC106181127</name>
</gene>